<name>A0ABT8VNN5_9FLAO</name>
<sequence>MLNNHYKNIAAFVHLSSFSRFLIPLGNFLGPLILWLLNKDKSEFIDQHGKQAVNFQLSMLLYTIVIGTISIPFFFINLFHGFDFNEFHHFSFSTNKAFPLMFIGGGLGIIAVVGFLFEFVLVIMASLKAKDGMSFKYPLTINFIK</sequence>
<proteinExistence type="predicted"/>
<feature type="transmembrane region" description="Helical" evidence="5">
    <location>
        <begin position="59"/>
        <end position="80"/>
    </location>
</feature>
<evidence type="ECO:0000256" key="5">
    <source>
        <dbReference type="SAM" id="Phobius"/>
    </source>
</evidence>
<dbReference type="InterPro" id="IPR019109">
    <property type="entry name" value="MamF_MmsF"/>
</dbReference>
<comment type="subcellular location">
    <subcellularLocation>
        <location evidence="1">Membrane</location>
        <topology evidence="1">Multi-pass membrane protein</topology>
    </subcellularLocation>
</comment>
<evidence type="ECO:0000256" key="2">
    <source>
        <dbReference type="ARBA" id="ARBA00022692"/>
    </source>
</evidence>
<evidence type="ECO:0000256" key="4">
    <source>
        <dbReference type="ARBA" id="ARBA00023136"/>
    </source>
</evidence>
<organism evidence="6 7">
    <name type="scientific">Wenyingzhuangia gilva</name>
    <dbReference type="NCBI Taxonomy" id="3057677"/>
    <lineage>
        <taxon>Bacteria</taxon>
        <taxon>Pseudomonadati</taxon>
        <taxon>Bacteroidota</taxon>
        <taxon>Flavobacteriia</taxon>
        <taxon>Flavobacteriales</taxon>
        <taxon>Flavobacteriaceae</taxon>
        <taxon>Wenyingzhuangia</taxon>
    </lineage>
</organism>
<protein>
    <submittedName>
        <fullName evidence="6">DUF4870 domain-containing protein</fullName>
    </submittedName>
</protein>
<accession>A0ABT8VNN5</accession>
<gene>
    <name evidence="6" type="ORF">QVZ41_01755</name>
</gene>
<reference evidence="6" key="1">
    <citation type="submission" date="2023-07" db="EMBL/GenBank/DDBJ databases">
        <title>Wenyingzhuangia sp. chi5 genome sequencing and assembly.</title>
        <authorList>
            <person name="Park S."/>
        </authorList>
    </citation>
    <scope>NUCLEOTIDE SEQUENCE</scope>
    <source>
        <strain evidence="6">Chi5</strain>
    </source>
</reference>
<keyword evidence="7" id="KW-1185">Reference proteome</keyword>
<evidence type="ECO:0000256" key="3">
    <source>
        <dbReference type="ARBA" id="ARBA00022989"/>
    </source>
</evidence>
<feature type="transmembrane region" description="Helical" evidence="5">
    <location>
        <begin position="20"/>
        <end position="38"/>
    </location>
</feature>
<feature type="transmembrane region" description="Helical" evidence="5">
    <location>
        <begin position="100"/>
        <end position="127"/>
    </location>
</feature>
<dbReference type="RefSeq" id="WP_302882822.1">
    <property type="nucleotide sequence ID" value="NZ_JAUMIT010000001.1"/>
</dbReference>
<keyword evidence="3 5" id="KW-1133">Transmembrane helix</keyword>
<evidence type="ECO:0000313" key="6">
    <source>
        <dbReference type="EMBL" id="MDO3693572.1"/>
    </source>
</evidence>
<dbReference type="Pfam" id="PF09685">
    <property type="entry name" value="MamF_MmsF"/>
    <property type="match status" value="1"/>
</dbReference>
<keyword evidence="4 5" id="KW-0472">Membrane</keyword>
<dbReference type="Proteomes" id="UP001168642">
    <property type="component" value="Unassembled WGS sequence"/>
</dbReference>
<comment type="caution">
    <text evidence="6">The sequence shown here is derived from an EMBL/GenBank/DDBJ whole genome shotgun (WGS) entry which is preliminary data.</text>
</comment>
<evidence type="ECO:0000313" key="7">
    <source>
        <dbReference type="Proteomes" id="UP001168642"/>
    </source>
</evidence>
<keyword evidence="2 5" id="KW-0812">Transmembrane</keyword>
<dbReference type="EMBL" id="JAUMIT010000001">
    <property type="protein sequence ID" value="MDO3693572.1"/>
    <property type="molecule type" value="Genomic_DNA"/>
</dbReference>
<evidence type="ECO:0000256" key="1">
    <source>
        <dbReference type="ARBA" id="ARBA00004141"/>
    </source>
</evidence>